<keyword evidence="7" id="KW-0326">Glycosidase</keyword>
<proteinExistence type="inferred from homology"/>
<evidence type="ECO:0000256" key="1">
    <source>
        <dbReference type="ARBA" id="ARBA00004240"/>
    </source>
</evidence>
<protein>
    <recommendedName>
        <fullName evidence="7">alpha-1,2-Mannosidase</fullName>
        <ecNumber evidence="7">3.2.1.-</ecNumber>
    </recommendedName>
</protein>
<dbReference type="GO" id="GO:1904380">
    <property type="term" value="P:endoplasmic reticulum mannose trimming"/>
    <property type="evidence" value="ECO:0007669"/>
    <property type="project" value="InterPro"/>
</dbReference>
<dbReference type="RefSeq" id="XP_022085236.1">
    <property type="nucleotide sequence ID" value="XM_022229544.1"/>
</dbReference>
<dbReference type="InterPro" id="IPR001382">
    <property type="entry name" value="Glyco_hydro_47"/>
</dbReference>
<evidence type="ECO:0000256" key="5">
    <source>
        <dbReference type="PIRSR" id="PIRSR601382-1"/>
    </source>
</evidence>
<dbReference type="InterPro" id="IPR003137">
    <property type="entry name" value="PA_domain"/>
</dbReference>
<name>A0A8B7XZQ4_ACAPL</name>
<feature type="compositionally biased region" description="Basic and acidic residues" evidence="8">
    <location>
        <begin position="1257"/>
        <end position="1279"/>
    </location>
</feature>
<dbReference type="InterPro" id="IPR044674">
    <property type="entry name" value="EDEM1/2/3"/>
</dbReference>
<comment type="subcellular location">
    <subcellularLocation>
        <location evidence="1">Endoplasmic reticulum</location>
    </subcellularLocation>
</comment>
<evidence type="ECO:0000256" key="2">
    <source>
        <dbReference type="ARBA" id="ARBA00007658"/>
    </source>
</evidence>
<comment type="cofactor">
    <cofactor evidence="6">
        <name>Ca(2+)</name>
        <dbReference type="ChEBI" id="CHEBI:29108"/>
    </cofactor>
</comment>
<dbReference type="PANTHER" id="PTHR45679">
    <property type="entry name" value="ER DEGRADATION-ENHANCING ALPHA-MANNOSIDASE-LIKE PROTEIN 2"/>
    <property type="match status" value="1"/>
</dbReference>
<evidence type="ECO:0000256" key="3">
    <source>
        <dbReference type="ARBA" id="ARBA00022824"/>
    </source>
</evidence>
<feature type="region of interest" description="Disordered" evidence="8">
    <location>
        <begin position="785"/>
        <end position="805"/>
    </location>
</feature>
<organism evidence="11 12">
    <name type="scientific">Acanthaster planci</name>
    <name type="common">Crown-of-thorns starfish</name>
    <dbReference type="NCBI Taxonomy" id="133434"/>
    <lineage>
        <taxon>Eukaryota</taxon>
        <taxon>Metazoa</taxon>
        <taxon>Echinodermata</taxon>
        <taxon>Eleutherozoa</taxon>
        <taxon>Asterozoa</taxon>
        <taxon>Asteroidea</taxon>
        <taxon>Valvatacea</taxon>
        <taxon>Valvatida</taxon>
        <taxon>Acanthasteridae</taxon>
        <taxon>Acanthaster</taxon>
    </lineage>
</organism>
<dbReference type="GO" id="GO:0005509">
    <property type="term" value="F:calcium ion binding"/>
    <property type="evidence" value="ECO:0007669"/>
    <property type="project" value="InterPro"/>
</dbReference>
<dbReference type="Proteomes" id="UP000694845">
    <property type="component" value="Unplaced"/>
</dbReference>
<feature type="region of interest" description="Disordered" evidence="8">
    <location>
        <begin position="1098"/>
        <end position="1136"/>
    </location>
</feature>
<feature type="active site" description="Proton donor" evidence="5">
    <location>
        <position position="366"/>
    </location>
</feature>
<evidence type="ECO:0000313" key="12">
    <source>
        <dbReference type="RefSeq" id="XP_022085236.1"/>
    </source>
</evidence>
<feature type="compositionally biased region" description="Polar residues" evidence="8">
    <location>
        <begin position="892"/>
        <end position="928"/>
    </location>
</feature>
<dbReference type="CTD" id="80267"/>
<keyword evidence="9" id="KW-0732">Signal</keyword>
<feature type="region of interest" description="Disordered" evidence="8">
    <location>
        <begin position="1164"/>
        <end position="1348"/>
    </location>
</feature>
<feature type="active site" evidence="5">
    <location>
        <position position="272"/>
    </location>
</feature>
<feature type="signal peptide" evidence="9">
    <location>
        <begin position="1"/>
        <end position="26"/>
    </location>
</feature>
<feature type="compositionally biased region" description="Low complexity" evidence="8">
    <location>
        <begin position="1280"/>
        <end position="1293"/>
    </location>
</feature>
<feature type="binding site" evidence="6">
    <location>
        <position position="470"/>
    </location>
    <ligand>
        <name>Ca(2+)</name>
        <dbReference type="ChEBI" id="CHEBI:29108"/>
    </ligand>
</feature>
<evidence type="ECO:0000256" key="6">
    <source>
        <dbReference type="PIRSR" id="PIRSR601382-2"/>
    </source>
</evidence>
<evidence type="ECO:0000313" key="11">
    <source>
        <dbReference type="Proteomes" id="UP000694845"/>
    </source>
</evidence>
<dbReference type="Gene3D" id="3.50.30.30">
    <property type="match status" value="1"/>
</dbReference>
<evidence type="ECO:0000256" key="7">
    <source>
        <dbReference type="RuleBase" id="RU361193"/>
    </source>
</evidence>
<feature type="compositionally biased region" description="Basic and acidic residues" evidence="8">
    <location>
        <begin position="1187"/>
        <end position="1200"/>
    </location>
</feature>
<evidence type="ECO:0000259" key="10">
    <source>
        <dbReference type="Pfam" id="PF02225"/>
    </source>
</evidence>
<evidence type="ECO:0000256" key="4">
    <source>
        <dbReference type="ARBA" id="ARBA00023180"/>
    </source>
</evidence>
<dbReference type="SUPFAM" id="SSF52025">
    <property type="entry name" value="PA domain"/>
    <property type="match status" value="1"/>
</dbReference>
<feature type="domain" description="PA" evidence="10">
    <location>
        <begin position="660"/>
        <end position="747"/>
    </location>
</feature>
<dbReference type="PANTHER" id="PTHR45679:SF2">
    <property type="entry name" value="ER DEGRADATION-ENHANCING ALPHA-MANNOSIDASE-LIKE PROTEIN 3"/>
    <property type="match status" value="1"/>
</dbReference>
<dbReference type="GeneID" id="110976353"/>
<feature type="chain" id="PRO_5034062861" description="alpha-1,2-Mannosidase" evidence="9">
    <location>
        <begin position="27"/>
        <end position="1348"/>
    </location>
</feature>
<evidence type="ECO:0000256" key="8">
    <source>
        <dbReference type="SAM" id="MobiDB-lite"/>
    </source>
</evidence>
<dbReference type="GO" id="GO:0005975">
    <property type="term" value="P:carbohydrate metabolic process"/>
    <property type="evidence" value="ECO:0007669"/>
    <property type="project" value="InterPro"/>
</dbReference>
<feature type="active site" description="Proton donor" evidence="5">
    <location>
        <position position="129"/>
    </location>
</feature>
<sequence>MGPGKALQCQLLWMLPLFSDFVFTAGKTTVNKSALKVEVLEMFNHAFGSYMTFAYPADELMPLSCKGRVRGVEPSRGDVDDALGGFSLTLIDALDTLAVLGLEEKFEEAVELTIRDVSFDNDVDVSVFETNIRVLGGLLGAHVVASDLQDRGKGMQWYRDELLEMARDIGYRLLPAFNTSTGMPYPRVNLKYGLGKGRKEKDTCTACAGTMILEFAALSRLTGDPIFEEKAQHVMRTLWSKRQRHSNLVGTVINIHNGDWVRRDSGVGAGIDSYYEYLLKGYILLGDDSYLDKFAAHYDAVMHYISDGPMLLDVHMHKPTTRTRAFMDALLAFWPGLQVLFGDIKPAIETHEMLYQVTQRHNFLPEAFTTDFDVYWAQHPLRPEFAESNYFLYKATGDPYYLEVGKAIVESLQLHARVGCGFAGIKDVRTGTHEDRMDSFFLAETFKYLYLLFAEPEDLLIPIDDYLFTTEAHLLPLTLSRVRSPSNDTAANSTHHEADRDSPLVATIEMQACPNHNYMTNDGQGFAESIRAALQLKNKEEKCPTSKGRSRLRATQFVPGNEMHMKLLKRMGISLMTMKDGRVQLMHSAAQAATPEDAEDGMLFMQEMIELSKTQQAEVEYQPRVVQLLSPQFLSGVTATAGPAQFGLDLTGHGGVPGAVVIVEPFTACVEPKNKEALRGKIALVQRGDCMFIDKGKVIERAGAIGGIVMDNVADSSSEKSAMFSMSGDGSLDVTIPMVFLFSKEGAFLKDIVEGHRGEVQVILLEKAKTSEEIKKYMEDLTASGINLSDPLPRPDAEDQGLPKDWVQEKKTVNVNVEVLVDDQIVEINKALYSKDWRTISEGKTGQGSCATRSKAQEQEQPQQREHRQQDRECQKQQQQPSQQQQSTQQQEESGSIKMQATIHSPQVVTHMQQESKQATQTSGASVNPQQQQQPQQQKQQPDEQRKLFVEGDEADALIRNLVREGKISLDGEELSEEGSEQFISTLGMEELQKSFDGLMREYLRTENGNLYRQRRAEAALRHSMDAYTGPPSDTQDTQQLPEKDLQDQLEQIQEEFMKFESVRLGLDKFNPLHDNAEGINGDLPLSLDQLPEELQSLLNGIGPEGGNSPQREIKTNPVKETSRTSKQDSSGNQEAVQHIQVMQPTPIPSQEGLSQYSIERTVVADTPGQQENIQPGAPVERNPAAGEHKATGDQLKESIPRTAPAGVQVQAREQVQQGLHKPTGVQAEGSIPRTTPAPAGAQVRAGEQGQQSARLDAQHLEVQRHLEEVQERQRRQRDLLQQQATQNQALQEQARHLQATPAQQHRATQRSRSSPGISNQVKTSPDAQTDTSSDSRTEKSQQNQPNP</sequence>
<dbReference type="GO" id="GO:0004571">
    <property type="term" value="F:mannosyl-oligosaccharide 1,2-alpha-mannosidase activity"/>
    <property type="evidence" value="ECO:0007669"/>
    <property type="project" value="InterPro"/>
</dbReference>
<reference evidence="12" key="1">
    <citation type="submission" date="2025-08" db="UniProtKB">
        <authorList>
            <consortium name="RefSeq"/>
        </authorList>
    </citation>
    <scope>IDENTIFICATION</scope>
</reference>
<dbReference type="PRINTS" id="PR00747">
    <property type="entry name" value="GLYHDRLASE47"/>
</dbReference>
<feature type="compositionally biased region" description="Low complexity" evidence="8">
    <location>
        <begin position="929"/>
        <end position="940"/>
    </location>
</feature>
<feature type="compositionally biased region" description="Polar residues" evidence="8">
    <location>
        <begin position="842"/>
        <end position="854"/>
    </location>
</feature>
<feature type="compositionally biased region" description="Low complexity" evidence="8">
    <location>
        <begin position="876"/>
        <end position="891"/>
    </location>
</feature>
<keyword evidence="3" id="KW-0256">Endoplasmic reticulum</keyword>
<feature type="region of interest" description="Disordered" evidence="8">
    <location>
        <begin position="841"/>
        <end position="945"/>
    </location>
</feature>
<keyword evidence="4" id="KW-0325">Glycoprotein</keyword>
<accession>A0A8B7XZQ4</accession>
<keyword evidence="6" id="KW-0106">Calcium</keyword>
<dbReference type="KEGG" id="aplc:110976353"/>
<dbReference type="GO" id="GO:0016020">
    <property type="term" value="C:membrane"/>
    <property type="evidence" value="ECO:0007669"/>
    <property type="project" value="InterPro"/>
</dbReference>
<dbReference type="Pfam" id="PF02225">
    <property type="entry name" value="PA"/>
    <property type="match status" value="1"/>
</dbReference>
<feature type="compositionally biased region" description="Polar residues" evidence="8">
    <location>
        <begin position="1301"/>
        <end position="1333"/>
    </location>
</feature>
<gene>
    <name evidence="12" type="primary">LOC110976353</name>
</gene>
<dbReference type="OrthoDB" id="8118055at2759"/>
<keyword evidence="11" id="KW-1185">Reference proteome</keyword>
<feature type="active site" evidence="5">
    <location>
        <position position="384"/>
    </location>
</feature>
<keyword evidence="6" id="KW-0479">Metal-binding</keyword>
<dbReference type="InterPro" id="IPR012341">
    <property type="entry name" value="6hp_glycosidase-like_sf"/>
</dbReference>
<comment type="similarity">
    <text evidence="2 7">Belongs to the glycosyl hydrolase 47 family.</text>
</comment>
<evidence type="ECO:0000256" key="9">
    <source>
        <dbReference type="SAM" id="SignalP"/>
    </source>
</evidence>
<dbReference type="InterPro" id="IPR046450">
    <property type="entry name" value="PA_dom_sf"/>
</dbReference>
<keyword evidence="7" id="KW-0378">Hydrolase</keyword>
<feature type="compositionally biased region" description="Basic and acidic residues" evidence="8">
    <location>
        <begin position="855"/>
        <end position="875"/>
    </location>
</feature>
<dbReference type="SUPFAM" id="SSF48225">
    <property type="entry name" value="Seven-hairpin glycosidases"/>
    <property type="match status" value="1"/>
</dbReference>
<dbReference type="Gene3D" id="1.50.10.10">
    <property type="match status" value="1"/>
</dbReference>
<dbReference type="GO" id="GO:0044322">
    <property type="term" value="C:endoplasmic reticulum quality control compartment"/>
    <property type="evidence" value="ECO:0007669"/>
    <property type="project" value="GOC"/>
</dbReference>
<dbReference type="Pfam" id="PF01532">
    <property type="entry name" value="Glyco_hydro_47"/>
    <property type="match status" value="1"/>
</dbReference>
<dbReference type="InterPro" id="IPR036026">
    <property type="entry name" value="Seven-hairpin_glycosidases"/>
</dbReference>
<dbReference type="EC" id="3.2.1.-" evidence="7"/>